<feature type="non-terminal residue" evidence="1">
    <location>
        <position position="1"/>
    </location>
</feature>
<evidence type="ECO:0000313" key="1">
    <source>
        <dbReference type="EMBL" id="CDW42832.1"/>
    </source>
</evidence>
<name>A0A0K2UY97_LEPSM</name>
<organism evidence="1">
    <name type="scientific">Lepeophtheirus salmonis</name>
    <name type="common">Salmon louse</name>
    <name type="synonym">Caligus salmonis</name>
    <dbReference type="NCBI Taxonomy" id="72036"/>
    <lineage>
        <taxon>Eukaryota</taxon>
        <taxon>Metazoa</taxon>
        <taxon>Ecdysozoa</taxon>
        <taxon>Arthropoda</taxon>
        <taxon>Crustacea</taxon>
        <taxon>Multicrustacea</taxon>
        <taxon>Hexanauplia</taxon>
        <taxon>Copepoda</taxon>
        <taxon>Siphonostomatoida</taxon>
        <taxon>Caligidae</taxon>
        <taxon>Lepeophtheirus</taxon>
    </lineage>
</organism>
<dbReference type="AlphaFoldDB" id="A0A0K2UY97"/>
<sequence length="51" mass="5918">ITLTNVGFSLWPFQNLHFVAWCNPTNFAAALFLVKKLTYKHEVVNIHPYVN</sequence>
<accession>A0A0K2UY97</accession>
<dbReference type="EMBL" id="HACA01025471">
    <property type="protein sequence ID" value="CDW42832.1"/>
    <property type="molecule type" value="Transcribed_RNA"/>
</dbReference>
<proteinExistence type="predicted"/>
<reference evidence="1" key="1">
    <citation type="submission" date="2014-05" db="EMBL/GenBank/DDBJ databases">
        <authorList>
            <person name="Chronopoulou M."/>
        </authorList>
    </citation>
    <scope>NUCLEOTIDE SEQUENCE</scope>
    <source>
        <tissue evidence="1">Whole organism</tissue>
    </source>
</reference>
<protein>
    <submittedName>
        <fullName evidence="1">Uncharacterized protein</fullName>
    </submittedName>
</protein>